<organism evidence="1 2">
    <name type="scientific">Glossina pallidipes</name>
    <name type="common">Tsetse fly</name>
    <dbReference type="NCBI Taxonomy" id="7398"/>
    <lineage>
        <taxon>Eukaryota</taxon>
        <taxon>Metazoa</taxon>
        <taxon>Ecdysozoa</taxon>
        <taxon>Arthropoda</taxon>
        <taxon>Hexapoda</taxon>
        <taxon>Insecta</taxon>
        <taxon>Pterygota</taxon>
        <taxon>Neoptera</taxon>
        <taxon>Endopterygota</taxon>
        <taxon>Diptera</taxon>
        <taxon>Brachycera</taxon>
        <taxon>Muscomorpha</taxon>
        <taxon>Hippoboscoidea</taxon>
        <taxon>Glossinidae</taxon>
        <taxon>Glossina</taxon>
    </lineage>
</organism>
<dbReference type="VEuPathDB" id="VectorBase:GPAI006645"/>
<dbReference type="Proteomes" id="UP000092445">
    <property type="component" value="Unassembled WGS sequence"/>
</dbReference>
<dbReference type="AlphaFoldDB" id="A0A1A9Z838"/>
<reference evidence="1" key="2">
    <citation type="submission" date="2020-05" db="UniProtKB">
        <authorList>
            <consortium name="EnsemblMetazoa"/>
        </authorList>
    </citation>
    <scope>IDENTIFICATION</scope>
    <source>
        <strain evidence="1">IAEA</strain>
    </source>
</reference>
<protein>
    <submittedName>
        <fullName evidence="1">Uncharacterized protein</fullName>
    </submittedName>
</protein>
<evidence type="ECO:0000313" key="2">
    <source>
        <dbReference type="Proteomes" id="UP000092445"/>
    </source>
</evidence>
<evidence type="ECO:0000313" key="1">
    <source>
        <dbReference type="EnsemblMetazoa" id="GPAI006645-PA"/>
    </source>
</evidence>
<dbReference type="EnsemblMetazoa" id="GPAI006645-RA">
    <property type="protein sequence ID" value="GPAI006645-PA"/>
    <property type="gene ID" value="GPAI006645"/>
</dbReference>
<proteinExistence type="predicted"/>
<keyword evidence="2" id="KW-1185">Reference proteome</keyword>
<accession>A0A1A9Z838</accession>
<reference evidence="2" key="1">
    <citation type="submission" date="2014-03" db="EMBL/GenBank/DDBJ databases">
        <authorList>
            <person name="Aksoy S."/>
            <person name="Warren W."/>
            <person name="Wilson R.K."/>
        </authorList>
    </citation>
    <scope>NUCLEOTIDE SEQUENCE [LARGE SCALE GENOMIC DNA]</scope>
    <source>
        <strain evidence="2">IAEA</strain>
    </source>
</reference>
<sequence>MLSFITFQQLSTDAGRVDVINSLSLELLIVEEIVCYSAATTVEYVKSAGSCTPNTPSRHICEKQSPIKAVKQMEQLDVYRTNGMMNDNVPSTSKGLRTNVEYIKEISVDK</sequence>
<name>A0A1A9Z838_GLOPL</name>